<dbReference type="GO" id="GO:0016070">
    <property type="term" value="P:RNA metabolic process"/>
    <property type="evidence" value="ECO:0007669"/>
    <property type="project" value="InterPro"/>
</dbReference>
<reference evidence="2" key="1">
    <citation type="journal article" date="2018" name="Genome Biol.">
        <title>SKESA: strategic k-mer extension for scrupulous assemblies.</title>
        <authorList>
            <person name="Souvorov A."/>
            <person name="Agarwala R."/>
            <person name="Lipman D.J."/>
        </authorList>
    </citation>
    <scope>NUCLEOTIDE SEQUENCE</scope>
    <source>
        <strain evidence="2">MA.S/19990610</strain>
    </source>
</reference>
<proteinExistence type="predicted"/>
<reference evidence="2" key="2">
    <citation type="submission" date="2020-02" db="EMBL/GenBank/DDBJ databases">
        <authorList>
            <consortium name="NCBI Pathogen Detection Project"/>
        </authorList>
    </citation>
    <scope>NUCLEOTIDE SEQUENCE</scope>
    <source>
        <strain evidence="2">MA.S/19990610</strain>
    </source>
</reference>
<accession>A0A755VCJ4</accession>
<gene>
    <name evidence="2" type="ORF">G8P07_003500</name>
</gene>
<name>A0A755VCJ4_SALER</name>
<dbReference type="InterPro" id="IPR014944">
    <property type="entry name" value="Toxin_SymE-like"/>
</dbReference>
<dbReference type="GO" id="GO:0005737">
    <property type="term" value="C:cytoplasm"/>
    <property type="evidence" value="ECO:0007669"/>
    <property type="project" value="InterPro"/>
</dbReference>
<evidence type="ECO:0000313" key="2">
    <source>
        <dbReference type="EMBL" id="HAF9622616.1"/>
    </source>
</evidence>
<dbReference type="AlphaFoldDB" id="A0A755VCJ4"/>
<dbReference type="GO" id="GO:0016788">
    <property type="term" value="F:hydrolase activity, acting on ester bonds"/>
    <property type="evidence" value="ECO:0007669"/>
    <property type="project" value="InterPro"/>
</dbReference>
<sequence length="81" mass="9021">MRGKWIAQAGFLNGMPIKIRVIPNCIVITTQNTHELYGCAERLSVVYVMEQWIGAFPGALNDTGALPVYRRGNGHFGETDR</sequence>
<comment type="caution">
    <text evidence="2">The sequence shown here is derived from an EMBL/GenBank/DDBJ whole genome shotgun (WGS) entry which is preliminary data.</text>
</comment>
<evidence type="ECO:0000259" key="1">
    <source>
        <dbReference type="Pfam" id="PF08845"/>
    </source>
</evidence>
<organism evidence="2">
    <name type="scientific">Salmonella enterica</name>
    <name type="common">Salmonella choleraesuis</name>
    <dbReference type="NCBI Taxonomy" id="28901"/>
    <lineage>
        <taxon>Bacteria</taxon>
        <taxon>Pseudomonadati</taxon>
        <taxon>Pseudomonadota</taxon>
        <taxon>Gammaproteobacteria</taxon>
        <taxon>Enterobacterales</taxon>
        <taxon>Enterobacteriaceae</taxon>
        <taxon>Salmonella</taxon>
    </lineage>
</organism>
<dbReference type="GO" id="GO:0003723">
    <property type="term" value="F:RNA binding"/>
    <property type="evidence" value="ECO:0007669"/>
    <property type="project" value="InterPro"/>
</dbReference>
<dbReference type="Pfam" id="PF08845">
    <property type="entry name" value="SymE_toxin"/>
    <property type="match status" value="1"/>
</dbReference>
<feature type="domain" description="Toxin SymE-like" evidence="1">
    <location>
        <begin position="1"/>
        <end position="30"/>
    </location>
</feature>
<dbReference type="EMBL" id="DAAWWD010000011">
    <property type="protein sequence ID" value="HAF9622616.1"/>
    <property type="molecule type" value="Genomic_DNA"/>
</dbReference>
<protein>
    <submittedName>
        <fullName evidence="2">Type I toxin-antitoxin system SymE family toxin</fullName>
    </submittedName>
</protein>